<accession>A0A1S8LL74</accession>
<keyword evidence="2" id="KW-1185">Reference proteome</keyword>
<sequence length="801" mass="92287">MGELLQSKEMDKIEELFKVSFDLNSELVFFPIRHHSPACAYHLRDTINEYSPEVILIEGPYDRNEIIDFLSYEENKAPFAIYYSYCDSKEKYRCYYPFLDYSPELVAIREGKKKNIKTEFIDLSYGDILANSVLGKGLLKRDDKLSYNDDYLLFKNRFIESVLKKENCRDFNEFWEKDFEVKGLSESKEVFVRDILSYCYLSRLYSKEEELLLEGCIQREAFMAQNIKKACLKYKKVLVVTGGFHTYGIIKLLNTENKFKLKKANRSDTGVYVMPYSMEALDSLNGYASGMPYPNFYEEVWKNIEKSSDKPYEEAVLLNLIETGKLVRKNDGCLSTFDEICAFDMAGGLSSLREKNSPGVYELIDSVISSFIKGDLNVATKGPLEILYKHIRGNKVGSLCSSFNMPPLYYDFKNTTDKYKLKVNISLRQELSLDIFSSKRHRKISCFMYRMQFLNTDFCNRVKGPNIILKKNLNLVREIWNYRWSAAVDSALIENSVYGGTLKEATTYIIRKRLKDTSSNSAMLSKILVDTFNMGLDDAFSLTIDCLEKVISEDGNIYSLIECMYYLNYISSMKELYFMDSIIKLEDIIFSIYSKACILIKGIVNIPEEETLKGINVLKELFNIVLNRELKIDDILLKEALISLIKVKDVNAGIEGAAYGILYGMNEFKQDKIKKAVEGYILGTKGRVLNAPKFLNGLFSTARDLVFVESSILKAIDKFLNTVTDEEFFKIMPELRLAFSYFIPREIDEIGEKVAGICNINKKYFDSLEDVSSDILKLGSYIDVYATDKMKEEGFLIEQYK</sequence>
<gene>
    <name evidence="1" type="ORF">CROST_027180</name>
</gene>
<protein>
    <submittedName>
        <fullName evidence="1">Uncharacterized protein</fullName>
    </submittedName>
</protein>
<dbReference type="KEGG" id="crw:CROST_027180"/>
<dbReference type="RefSeq" id="WP_077834237.1">
    <property type="nucleotide sequence ID" value="NZ_CP096983.1"/>
</dbReference>
<name>A0A1S8LL74_9CLOT</name>
<evidence type="ECO:0000313" key="2">
    <source>
        <dbReference type="Proteomes" id="UP000190951"/>
    </source>
</evidence>
<dbReference type="STRING" id="84029.CROST_05170"/>
<dbReference type="EMBL" id="CP096983">
    <property type="protein sequence ID" value="URZ12001.1"/>
    <property type="molecule type" value="Genomic_DNA"/>
</dbReference>
<dbReference type="Proteomes" id="UP000190951">
    <property type="component" value="Chromosome"/>
</dbReference>
<proteinExistence type="predicted"/>
<organism evidence="1 2">
    <name type="scientific">Clostridium felsineum</name>
    <dbReference type="NCBI Taxonomy" id="36839"/>
    <lineage>
        <taxon>Bacteria</taxon>
        <taxon>Bacillati</taxon>
        <taxon>Bacillota</taxon>
        <taxon>Clostridia</taxon>
        <taxon>Eubacteriales</taxon>
        <taxon>Clostridiaceae</taxon>
        <taxon>Clostridium</taxon>
    </lineage>
</organism>
<dbReference type="Pfam" id="PF18934">
    <property type="entry name" value="DUF5682"/>
    <property type="match status" value="1"/>
</dbReference>
<evidence type="ECO:0000313" key="1">
    <source>
        <dbReference type="EMBL" id="URZ12001.1"/>
    </source>
</evidence>
<dbReference type="AlphaFoldDB" id="A0A1S8LL74"/>
<reference evidence="1 2" key="1">
    <citation type="submission" date="2022-04" db="EMBL/GenBank/DDBJ databases">
        <title>Genome sequence of C. roseum typestrain.</title>
        <authorList>
            <person name="Poehlein A."/>
            <person name="Schoch T."/>
            <person name="Duerre P."/>
            <person name="Daniel R."/>
        </authorList>
    </citation>
    <scope>NUCLEOTIDE SEQUENCE [LARGE SCALE GENOMIC DNA]</scope>
    <source>
        <strain evidence="1 2">DSM 7320</strain>
    </source>
</reference>
<dbReference type="InterPro" id="IPR043737">
    <property type="entry name" value="DUF5682"/>
</dbReference>